<dbReference type="InterPro" id="IPR006089">
    <property type="entry name" value="Acyl-CoA_DH_CS"/>
</dbReference>
<dbReference type="STRING" id="1117379.BABA_13697"/>
<dbReference type="Pfam" id="PF02770">
    <property type="entry name" value="Acyl-CoA_dh_M"/>
    <property type="match status" value="1"/>
</dbReference>
<dbReference type="eggNOG" id="COG1960">
    <property type="taxonomic scope" value="Bacteria"/>
</dbReference>
<evidence type="ECO:0000259" key="7">
    <source>
        <dbReference type="Pfam" id="PF02770"/>
    </source>
</evidence>
<dbReference type="PANTHER" id="PTHR43884:SF12">
    <property type="entry name" value="ISOVALERYL-COA DEHYDROGENASE, MITOCHONDRIAL-RELATED"/>
    <property type="match status" value="1"/>
</dbReference>
<evidence type="ECO:0000256" key="4">
    <source>
        <dbReference type="ARBA" id="ARBA00022827"/>
    </source>
</evidence>
<dbReference type="PROSITE" id="PS00072">
    <property type="entry name" value="ACYL_COA_DH_1"/>
    <property type="match status" value="1"/>
</dbReference>
<sequence length="388" mass="43243">MDFEWTPERITLKKEVSRLCSQFDDNYWMNCDNEHRFPWEFYNAFAEGGWLGIAIPEKYGGAGLGIMEACIVLNAVAESGAGMNGGTTLHLSMFGLNPVVKHGSEEMKQKYLPEAAKGNLHVSFGVTEPDAGSDTPSISTFARKDGDRYIINGQKVWNTKAKESSKVLLLARTTPLKDCKKRTEGMTLFLADLDERYTTIKEIEKLGRHAVDSNELFIEDLPVDASDVVGEVGRGFYHLLDGLNPERILLAAEFCGLGRAALKKAVKYANERVVFNRPIGKNQSIQHPLADSYAKLEAAELLWQRAAVNYDKGLPSGAEANTAKYIAGEVVFEACDRALQTFGGFGYAKEFHVERYWREARLLKIAPISQQMVLNYISEHVLGLPKSY</sequence>
<feature type="domain" description="Acyl-CoA oxidase/dehydrogenase middle" evidence="7">
    <location>
        <begin position="123"/>
        <end position="220"/>
    </location>
</feature>
<evidence type="ECO:0000313" key="9">
    <source>
        <dbReference type="EMBL" id="EKN66946.1"/>
    </source>
</evidence>
<evidence type="ECO:0000256" key="3">
    <source>
        <dbReference type="ARBA" id="ARBA00022630"/>
    </source>
</evidence>
<keyword evidence="3 5" id="KW-0285">Flavoprotein</keyword>
<dbReference type="AlphaFoldDB" id="K6E196"/>
<dbReference type="PATRIC" id="fig|1117379.3.peg.2828"/>
<evidence type="ECO:0000256" key="5">
    <source>
        <dbReference type="RuleBase" id="RU362125"/>
    </source>
</evidence>
<dbReference type="InterPro" id="IPR037069">
    <property type="entry name" value="AcylCoA_DH/ox_N_sf"/>
</dbReference>
<dbReference type="InterPro" id="IPR009075">
    <property type="entry name" value="AcylCo_DH/oxidase_C"/>
</dbReference>
<comment type="caution">
    <text evidence="9">The sequence shown here is derived from an EMBL/GenBank/DDBJ whole genome shotgun (WGS) entry which is preliminary data.</text>
</comment>
<keyword evidence="10" id="KW-1185">Reference proteome</keyword>
<dbReference type="EMBL" id="AJLS01000097">
    <property type="protein sequence ID" value="EKN66946.1"/>
    <property type="molecule type" value="Genomic_DNA"/>
</dbReference>
<dbReference type="Pfam" id="PF00441">
    <property type="entry name" value="Acyl-CoA_dh_1"/>
    <property type="match status" value="1"/>
</dbReference>
<dbReference type="RefSeq" id="WP_007085738.1">
    <property type="nucleotide sequence ID" value="NZ_AJLS01000097.1"/>
</dbReference>
<dbReference type="PANTHER" id="PTHR43884">
    <property type="entry name" value="ACYL-COA DEHYDROGENASE"/>
    <property type="match status" value="1"/>
</dbReference>
<organism evidence="9 10">
    <name type="scientific">Neobacillus bataviensis LMG 21833</name>
    <dbReference type="NCBI Taxonomy" id="1117379"/>
    <lineage>
        <taxon>Bacteria</taxon>
        <taxon>Bacillati</taxon>
        <taxon>Bacillota</taxon>
        <taxon>Bacilli</taxon>
        <taxon>Bacillales</taxon>
        <taxon>Bacillaceae</taxon>
        <taxon>Neobacillus</taxon>
    </lineage>
</organism>
<dbReference type="InterPro" id="IPR009100">
    <property type="entry name" value="AcylCoA_DH/oxidase_NM_dom_sf"/>
</dbReference>
<name>K6E196_9BACI</name>
<proteinExistence type="inferred from homology"/>
<keyword evidence="4 5" id="KW-0274">FAD</keyword>
<feature type="domain" description="Acyl-CoA dehydrogenase/oxidase C-terminal" evidence="6">
    <location>
        <begin position="233"/>
        <end position="380"/>
    </location>
</feature>
<dbReference type="PROSITE" id="PS00073">
    <property type="entry name" value="ACYL_COA_DH_2"/>
    <property type="match status" value="1"/>
</dbReference>
<dbReference type="InterPro" id="IPR046373">
    <property type="entry name" value="Acyl-CoA_Oxase/DH_mid-dom_sf"/>
</dbReference>
<dbReference type="InterPro" id="IPR013786">
    <property type="entry name" value="AcylCoA_DH/ox_N"/>
</dbReference>
<keyword evidence="5" id="KW-0560">Oxidoreductase</keyword>
<protein>
    <submittedName>
        <fullName evidence="9">Acyl-CoA dehydrogenase domain-containing protein</fullName>
    </submittedName>
</protein>
<dbReference type="OrthoDB" id="9802447at2"/>
<gene>
    <name evidence="9" type="ORF">BABA_13697</name>
</gene>
<dbReference type="Pfam" id="PF02771">
    <property type="entry name" value="Acyl-CoA_dh_N"/>
    <property type="match status" value="1"/>
</dbReference>
<dbReference type="GO" id="GO:0050660">
    <property type="term" value="F:flavin adenine dinucleotide binding"/>
    <property type="evidence" value="ECO:0007669"/>
    <property type="project" value="InterPro"/>
</dbReference>
<evidence type="ECO:0000259" key="6">
    <source>
        <dbReference type="Pfam" id="PF00441"/>
    </source>
</evidence>
<dbReference type="PIRSF" id="PIRSF016578">
    <property type="entry name" value="HsaA"/>
    <property type="match status" value="1"/>
</dbReference>
<dbReference type="SUPFAM" id="SSF56645">
    <property type="entry name" value="Acyl-CoA dehydrogenase NM domain-like"/>
    <property type="match status" value="1"/>
</dbReference>
<evidence type="ECO:0000256" key="1">
    <source>
        <dbReference type="ARBA" id="ARBA00001974"/>
    </source>
</evidence>
<dbReference type="SUPFAM" id="SSF47203">
    <property type="entry name" value="Acyl-CoA dehydrogenase C-terminal domain-like"/>
    <property type="match status" value="1"/>
</dbReference>
<evidence type="ECO:0000256" key="2">
    <source>
        <dbReference type="ARBA" id="ARBA00009347"/>
    </source>
</evidence>
<evidence type="ECO:0000259" key="8">
    <source>
        <dbReference type="Pfam" id="PF02771"/>
    </source>
</evidence>
<dbReference type="Proteomes" id="UP000006316">
    <property type="component" value="Unassembled WGS sequence"/>
</dbReference>
<feature type="domain" description="Acyl-CoA dehydrogenase/oxidase N-terminal" evidence="8">
    <location>
        <begin position="6"/>
        <end position="118"/>
    </location>
</feature>
<dbReference type="Gene3D" id="1.20.140.10">
    <property type="entry name" value="Butyryl-CoA Dehydrogenase, subunit A, domain 3"/>
    <property type="match status" value="1"/>
</dbReference>
<dbReference type="InterPro" id="IPR006091">
    <property type="entry name" value="Acyl-CoA_Oxase/DH_mid-dom"/>
</dbReference>
<evidence type="ECO:0000313" key="10">
    <source>
        <dbReference type="Proteomes" id="UP000006316"/>
    </source>
</evidence>
<dbReference type="Gene3D" id="1.10.540.10">
    <property type="entry name" value="Acyl-CoA dehydrogenase/oxidase, N-terminal domain"/>
    <property type="match status" value="1"/>
</dbReference>
<dbReference type="Gene3D" id="2.40.110.10">
    <property type="entry name" value="Butyryl-CoA Dehydrogenase, subunit A, domain 2"/>
    <property type="match status" value="1"/>
</dbReference>
<dbReference type="FunFam" id="1.20.140.10:FF:000012">
    <property type="entry name" value="Acyl-CoA dehydrogenase fadE12"/>
    <property type="match status" value="1"/>
</dbReference>
<dbReference type="GO" id="GO:0003995">
    <property type="term" value="F:acyl-CoA dehydrogenase activity"/>
    <property type="evidence" value="ECO:0007669"/>
    <property type="project" value="InterPro"/>
</dbReference>
<accession>K6E196</accession>
<reference evidence="9 10" key="1">
    <citation type="journal article" date="2012" name="Front. Microbiol.">
        <title>Redundancy and modularity in membrane-associated dissimilatory nitrate reduction in Bacillus.</title>
        <authorList>
            <person name="Heylen K."/>
            <person name="Keltjens J."/>
        </authorList>
    </citation>
    <scope>NUCLEOTIDE SEQUENCE [LARGE SCALE GENOMIC DNA]</scope>
    <source>
        <strain evidence="10">LMG 21833T</strain>
    </source>
</reference>
<comment type="cofactor">
    <cofactor evidence="1 5">
        <name>FAD</name>
        <dbReference type="ChEBI" id="CHEBI:57692"/>
    </cofactor>
</comment>
<dbReference type="InterPro" id="IPR036250">
    <property type="entry name" value="AcylCo_DH-like_C"/>
</dbReference>
<comment type="similarity">
    <text evidence="2 5">Belongs to the acyl-CoA dehydrogenase family.</text>
</comment>